<evidence type="ECO:0000313" key="1">
    <source>
        <dbReference type="EMBL" id="VAW08731.1"/>
    </source>
</evidence>
<feature type="non-terminal residue" evidence="1">
    <location>
        <position position="42"/>
    </location>
</feature>
<proteinExistence type="predicted"/>
<reference evidence="1" key="1">
    <citation type="submission" date="2018-06" db="EMBL/GenBank/DDBJ databases">
        <authorList>
            <person name="Zhirakovskaya E."/>
        </authorList>
    </citation>
    <scope>NUCLEOTIDE SEQUENCE</scope>
</reference>
<name>A0A3B0SQW0_9ZZZZ</name>
<dbReference type="EMBL" id="UOEK01000487">
    <property type="protein sequence ID" value="VAW08731.1"/>
    <property type="molecule type" value="Genomic_DNA"/>
</dbReference>
<organism evidence="1">
    <name type="scientific">hydrothermal vent metagenome</name>
    <dbReference type="NCBI Taxonomy" id="652676"/>
    <lineage>
        <taxon>unclassified sequences</taxon>
        <taxon>metagenomes</taxon>
        <taxon>ecological metagenomes</taxon>
    </lineage>
</organism>
<sequence>MPQAVDVTFATSYDALMAVGASAISVQEFVGEHVLQVKGDAT</sequence>
<accession>A0A3B0SQW0</accession>
<protein>
    <submittedName>
        <fullName evidence="1">Uncharacterized protein</fullName>
    </submittedName>
</protein>
<gene>
    <name evidence="1" type="ORF">MNBD_ACTINO02-2457</name>
</gene>
<dbReference type="AlphaFoldDB" id="A0A3B0SQW0"/>